<gene>
    <name evidence="1" type="ORF">KI387_007849</name>
</gene>
<keyword evidence="2" id="KW-1185">Reference proteome</keyword>
<protein>
    <submittedName>
        <fullName evidence="1">Uncharacterized protein</fullName>
    </submittedName>
</protein>
<evidence type="ECO:0000313" key="1">
    <source>
        <dbReference type="EMBL" id="KAH9327671.1"/>
    </source>
</evidence>
<name>A0AA38GS30_TAXCH</name>
<dbReference type="Proteomes" id="UP000824469">
    <property type="component" value="Unassembled WGS sequence"/>
</dbReference>
<evidence type="ECO:0000313" key="2">
    <source>
        <dbReference type="Proteomes" id="UP000824469"/>
    </source>
</evidence>
<organism evidence="1 2">
    <name type="scientific">Taxus chinensis</name>
    <name type="common">Chinese yew</name>
    <name type="synonym">Taxus wallichiana var. chinensis</name>
    <dbReference type="NCBI Taxonomy" id="29808"/>
    <lineage>
        <taxon>Eukaryota</taxon>
        <taxon>Viridiplantae</taxon>
        <taxon>Streptophyta</taxon>
        <taxon>Embryophyta</taxon>
        <taxon>Tracheophyta</taxon>
        <taxon>Spermatophyta</taxon>
        <taxon>Pinopsida</taxon>
        <taxon>Pinidae</taxon>
        <taxon>Conifers II</taxon>
        <taxon>Cupressales</taxon>
        <taxon>Taxaceae</taxon>
        <taxon>Taxus</taxon>
    </lineage>
</organism>
<comment type="caution">
    <text evidence="1">The sequence shown here is derived from an EMBL/GenBank/DDBJ whole genome shotgun (WGS) entry which is preliminary data.</text>
</comment>
<feature type="non-terminal residue" evidence="1">
    <location>
        <position position="52"/>
    </location>
</feature>
<proteinExistence type="predicted"/>
<accession>A0AA38GS30</accession>
<reference evidence="1 2" key="1">
    <citation type="journal article" date="2021" name="Nat. Plants">
        <title>The Taxus genome provides insights into paclitaxel biosynthesis.</title>
        <authorList>
            <person name="Xiong X."/>
            <person name="Gou J."/>
            <person name="Liao Q."/>
            <person name="Li Y."/>
            <person name="Zhou Q."/>
            <person name="Bi G."/>
            <person name="Li C."/>
            <person name="Du R."/>
            <person name="Wang X."/>
            <person name="Sun T."/>
            <person name="Guo L."/>
            <person name="Liang H."/>
            <person name="Lu P."/>
            <person name="Wu Y."/>
            <person name="Zhang Z."/>
            <person name="Ro D.K."/>
            <person name="Shang Y."/>
            <person name="Huang S."/>
            <person name="Yan J."/>
        </authorList>
    </citation>
    <scope>NUCLEOTIDE SEQUENCE [LARGE SCALE GENOMIC DNA]</scope>
    <source>
        <strain evidence="1">Ta-2019</strain>
    </source>
</reference>
<dbReference type="AlphaFoldDB" id="A0AA38GS30"/>
<sequence length="52" mass="5968">MKTNKLPQGLVTLENIFNTDDQQRRDKGKISNHIDNYEQISVEDGKSLHIGK</sequence>
<dbReference type="EMBL" id="JAHRHJ020000002">
    <property type="protein sequence ID" value="KAH9327671.1"/>
    <property type="molecule type" value="Genomic_DNA"/>
</dbReference>